<comment type="caution">
    <text evidence="4">The sequence shown here is derived from an EMBL/GenBank/DDBJ whole genome shotgun (WGS) entry which is preliminary data.</text>
</comment>
<dbReference type="PANTHER" id="PTHR48111:SF37">
    <property type="entry name" value="RESPONSE REGULATOR PROTEIN CARR"/>
    <property type="match status" value="1"/>
</dbReference>
<evidence type="ECO:0000313" key="5">
    <source>
        <dbReference type="Proteomes" id="UP000295444"/>
    </source>
</evidence>
<dbReference type="InterPro" id="IPR011006">
    <property type="entry name" value="CheY-like_superfamily"/>
</dbReference>
<reference evidence="4 5" key="1">
    <citation type="submission" date="2019-03" db="EMBL/GenBank/DDBJ databases">
        <title>Genomic Encyclopedia of Type Strains, Phase IV (KMG-IV): sequencing the most valuable type-strain genomes for metagenomic binning, comparative biology and taxonomic classification.</title>
        <authorList>
            <person name="Goeker M."/>
        </authorList>
    </citation>
    <scope>NUCLEOTIDE SEQUENCE [LARGE SCALE GENOMIC DNA]</scope>
    <source>
        <strain evidence="4 5">DSM 45361</strain>
    </source>
</reference>
<name>A0A4R6SGJ2_LABRH</name>
<feature type="modified residue" description="4-aspartylphosphate" evidence="2">
    <location>
        <position position="54"/>
    </location>
</feature>
<dbReference type="GO" id="GO:0005829">
    <property type="term" value="C:cytosol"/>
    <property type="evidence" value="ECO:0007669"/>
    <property type="project" value="TreeGrafter"/>
</dbReference>
<dbReference type="SMART" id="SM00448">
    <property type="entry name" value="REC"/>
    <property type="match status" value="1"/>
</dbReference>
<dbReference type="EMBL" id="SNXZ01000002">
    <property type="protein sequence ID" value="TDQ00667.1"/>
    <property type="molecule type" value="Genomic_DNA"/>
</dbReference>
<evidence type="ECO:0000256" key="2">
    <source>
        <dbReference type="PROSITE-ProRule" id="PRU00169"/>
    </source>
</evidence>
<dbReference type="GO" id="GO:0000976">
    <property type="term" value="F:transcription cis-regulatory region binding"/>
    <property type="evidence" value="ECO:0007669"/>
    <property type="project" value="TreeGrafter"/>
</dbReference>
<dbReference type="Pfam" id="PF00072">
    <property type="entry name" value="Response_reg"/>
    <property type="match status" value="1"/>
</dbReference>
<dbReference type="Proteomes" id="UP000295444">
    <property type="component" value="Unassembled WGS sequence"/>
</dbReference>
<accession>A0A4R6SGJ2</accession>
<keyword evidence="1" id="KW-0238">DNA-binding</keyword>
<dbReference type="GO" id="GO:0032993">
    <property type="term" value="C:protein-DNA complex"/>
    <property type="evidence" value="ECO:0007669"/>
    <property type="project" value="TreeGrafter"/>
</dbReference>
<sequence>MNSYTVLVAEDDHGLRDVVARALRSEGFEVVTAVDGAQALKTVAAVPVDAVVLDIGLPDSDGRDVCQALRARGCDAAVIFLTARGNVTDRLAGFLLRR</sequence>
<organism evidence="4 5">
    <name type="scientific">Labedaea rhizosphaerae</name>
    <dbReference type="NCBI Taxonomy" id="598644"/>
    <lineage>
        <taxon>Bacteria</taxon>
        <taxon>Bacillati</taxon>
        <taxon>Actinomycetota</taxon>
        <taxon>Actinomycetes</taxon>
        <taxon>Pseudonocardiales</taxon>
        <taxon>Pseudonocardiaceae</taxon>
        <taxon>Labedaea</taxon>
    </lineage>
</organism>
<evidence type="ECO:0000259" key="3">
    <source>
        <dbReference type="PROSITE" id="PS50110"/>
    </source>
</evidence>
<dbReference type="PANTHER" id="PTHR48111">
    <property type="entry name" value="REGULATOR OF RPOS"/>
    <property type="match status" value="1"/>
</dbReference>
<keyword evidence="5" id="KW-1185">Reference proteome</keyword>
<dbReference type="CDD" id="cd17574">
    <property type="entry name" value="REC_OmpR"/>
    <property type="match status" value="1"/>
</dbReference>
<feature type="domain" description="Response regulatory" evidence="3">
    <location>
        <begin position="5"/>
        <end position="98"/>
    </location>
</feature>
<dbReference type="SUPFAM" id="SSF52172">
    <property type="entry name" value="CheY-like"/>
    <property type="match status" value="1"/>
</dbReference>
<proteinExistence type="predicted"/>
<dbReference type="GO" id="GO:0000156">
    <property type="term" value="F:phosphorelay response regulator activity"/>
    <property type="evidence" value="ECO:0007669"/>
    <property type="project" value="TreeGrafter"/>
</dbReference>
<dbReference type="InterPro" id="IPR039420">
    <property type="entry name" value="WalR-like"/>
</dbReference>
<dbReference type="PROSITE" id="PS50110">
    <property type="entry name" value="RESPONSE_REGULATORY"/>
    <property type="match status" value="1"/>
</dbReference>
<dbReference type="GO" id="GO:0006355">
    <property type="term" value="P:regulation of DNA-templated transcription"/>
    <property type="evidence" value="ECO:0007669"/>
    <property type="project" value="TreeGrafter"/>
</dbReference>
<evidence type="ECO:0000256" key="1">
    <source>
        <dbReference type="ARBA" id="ARBA00023125"/>
    </source>
</evidence>
<dbReference type="InterPro" id="IPR001789">
    <property type="entry name" value="Sig_transdc_resp-reg_receiver"/>
</dbReference>
<evidence type="ECO:0000313" key="4">
    <source>
        <dbReference type="EMBL" id="TDQ00667.1"/>
    </source>
</evidence>
<dbReference type="Gene3D" id="3.40.50.2300">
    <property type="match status" value="1"/>
</dbReference>
<dbReference type="AlphaFoldDB" id="A0A4R6SGJ2"/>
<keyword evidence="2" id="KW-0597">Phosphoprotein</keyword>
<protein>
    <submittedName>
        <fullName evidence="4">Response regulator receiver domain-containing protein</fullName>
    </submittedName>
</protein>
<dbReference type="RefSeq" id="WP_208115577.1">
    <property type="nucleotide sequence ID" value="NZ_SNXZ01000002.1"/>
</dbReference>
<gene>
    <name evidence="4" type="ORF">EV186_102528</name>
</gene>